<dbReference type="AlphaFoldDB" id="A0A4D6LEV8"/>
<proteinExistence type="predicted"/>
<organism evidence="1 2">
    <name type="scientific">Vigna unguiculata</name>
    <name type="common">Cowpea</name>
    <dbReference type="NCBI Taxonomy" id="3917"/>
    <lineage>
        <taxon>Eukaryota</taxon>
        <taxon>Viridiplantae</taxon>
        <taxon>Streptophyta</taxon>
        <taxon>Embryophyta</taxon>
        <taxon>Tracheophyta</taxon>
        <taxon>Spermatophyta</taxon>
        <taxon>Magnoliopsida</taxon>
        <taxon>eudicotyledons</taxon>
        <taxon>Gunneridae</taxon>
        <taxon>Pentapetalae</taxon>
        <taxon>rosids</taxon>
        <taxon>fabids</taxon>
        <taxon>Fabales</taxon>
        <taxon>Fabaceae</taxon>
        <taxon>Papilionoideae</taxon>
        <taxon>50 kb inversion clade</taxon>
        <taxon>NPAAA clade</taxon>
        <taxon>indigoferoid/millettioid clade</taxon>
        <taxon>Phaseoleae</taxon>
        <taxon>Vigna</taxon>
    </lineage>
</organism>
<dbReference type="EMBL" id="CP039347">
    <property type="protein sequence ID" value="QCD86865.1"/>
    <property type="molecule type" value="Genomic_DNA"/>
</dbReference>
<name>A0A4D6LEV8_VIGUN</name>
<keyword evidence="2" id="KW-1185">Reference proteome</keyword>
<reference evidence="1 2" key="1">
    <citation type="submission" date="2019-04" db="EMBL/GenBank/DDBJ databases">
        <title>An improved genome assembly and genetic linkage map for asparagus bean, Vigna unguiculata ssp. sesquipedialis.</title>
        <authorList>
            <person name="Xia Q."/>
            <person name="Zhang R."/>
            <person name="Dong Y."/>
        </authorList>
    </citation>
    <scope>NUCLEOTIDE SEQUENCE [LARGE SCALE GENOMIC DNA]</scope>
    <source>
        <tissue evidence="1">Leaf</tissue>
    </source>
</reference>
<evidence type="ECO:0000313" key="1">
    <source>
        <dbReference type="EMBL" id="QCD86865.1"/>
    </source>
</evidence>
<evidence type="ECO:0000313" key="2">
    <source>
        <dbReference type="Proteomes" id="UP000501690"/>
    </source>
</evidence>
<sequence>MAHLLFPELGFAAPVLVATAGARCNDGCSSLLPWKVHIVLLLRCNGLIFWRLCFVRGAGIARIEPRCCSRNCGAETMGPWWLQGAIAGVVGVCHYSRWFRWKLPREWSEAHIFVPCGGVNGGNAAPSKVGSRQAWCSFHGGAMERNGVVLVDDGGGRDGMRWLTVVVAAGAVGAA</sequence>
<protein>
    <submittedName>
        <fullName evidence="1">Uncharacterized protein</fullName>
    </submittedName>
</protein>
<gene>
    <name evidence="1" type="ORF">DEO72_LG3g1393</name>
</gene>
<dbReference type="Proteomes" id="UP000501690">
    <property type="component" value="Linkage Group LG3"/>
</dbReference>
<accession>A0A4D6LEV8</accession>